<protein>
    <recommendedName>
        <fullName evidence="2">TFIIS central domain-containing protein</fullName>
    </recommendedName>
</protein>
<dbReference type="Proteomes" id="UP000236333">
    <property type="component" value="Unassembled WGS sequence"/>
</dbReference>
<evidence type="ECO:0000259" key="2">
    <source>
        <dbReference type="PROSITE" id="PS51321"/>
    </source>
</evidence>
<name>A0A2J8AHZ0_9CHLO</name>
<dbReference type="GO" id="GO:0006351">
    <property type="term" value="P:DNA-templated transcription"/>
    <property type="evidence" value="ECO:0007669"/>
    <property type="project" value="InterPro"/>
</dbReference>
<organism evidence="3 4">
    <name type="scientific">Tetrabaena socialis</name>
    <dbReference type="NCBI Taxonomy" id="47790"/>
    <lineage>
        <taxon>Eukaryota</taxon>
        <taxon>Viridiplantae</taxon>
        <taxon>Chlorophyta</taxon>
        <taxon>core chlorophytes</taxon>
        <taxon>Chlorophyceae</taxon>
        <taxon>CS clade</taxon>
        <taxon>Chlamydomonadales</taxon>
        <taxon>Tetrabaenaceae</taxon>
        <taxon>Tetrabaena</taxon>
    </lineage>
</organism>
<dbReference type="InterPro" id="IPR003618">
    <property type="entry name" value="TFIIS_cen_dom"/>
</dbReference>
<reference evidence="3 4" key="1">
    <citation type="journal article" date="2017" name="Mol. Biol. Evol.">
        <title>The 4-celled Tetrabaena socialis nuclear genome reveals the essential components for genetic control of cell number at the origin of multicellularity in the volvocine lineage.</title>
        <authorList>
            <person name="Featherston J."/>
            <person name="Arakaki Y."/>
            <person name="Hanschen E.R."/>
            <person name="Ferris P.J."/>
            <person name="Michod R.E."/>
            <person name="Olson B.J.S.C."/>
            <person name="Nozaki H."/>
            <person name="Durand P.M."/>
        </authorList>
    </citation>
    <scope>NUCLEOTIDE SEQUENCE [LARGE SCALE GENOMIC DNA]</scope>
    <source>
        <strain evidence="3 4">NIES-571</strain>
    </source>
</reference>
<dbReference type="AlphaFoldDB" id="A0A2J8AHZ0"/>
<evidence type="ECO:0000313" key="4">
    <source>
        <dbReference type="Proteomes" id="UP000236333"/>
    </source>
</evidence>
<evidence type="ECO:0000256" key="1">
    <source>
        <dbReference type="SAM" id="MobiDB-lite"/>
    </source>
</evidence>
<gene>
    <name evidence="3" type="ORF">TSOC_000936</name>
</gene>
<accession>A0A2J8AHZ0</accession>
<dbReference type="PROSITE" id="PS51321">
    <property type="entry name" value="TFIIS_CENTRAL"/>
    <property type="match status" value="1"/>
</dbReference>
<evidence type="ECO:0000313" key="3">
    <source>
        <dbReference type="EMBL" id="PNH12139.1"/>
    </source>
</evidence>
<dbReference type="OrthoDB" id="2419400at2759"/>
<comment type="caution">
    <text evidence="3">The sequence shown here is derived from an EMBL/GenBank/DDBJ whole genome shotgun (WGS) entry which is preliminary data.</text>
</comment>
<proteinExistence type="predicted"/>
<dbReference type="InterPro" id="IPR036575">
    <property type="entry name" value="TFIIS_cen_dom_sf"/>
</dbReference>
<feature type="compositionally biased region" description="Basic and acidic residues" evidence="1">
    <location>
        <begin position="17"/>
        <end position="28"/>
    </location>
</feature>
<dbReference type="Gene3D" id="1.10.472.30">
    <property type="entry name" value="Transcription elongation factor S-II, central domain"/>
    <property type="match status" value="1"/>
</dbReference>
<sequence>MIADSLKSHVLAAARASSKDPEPSELDPERLAGVARGLEEAVFRVHGSGDGGGGYKGQLRMLAGALKHADGVAADLLRGSLDPLDMAKADSRALAPASVRAQAEELERRKRQELEAWEKLAGQGGGASVYKSAGTVCPSCGGFGAMVHNVLSGGTYAQERVQIQKFVCDHCGSTWRNE</sequence>
<feature type="domain" description="TFIIS central" evidence="2">
    <location>
        <begin position="1"/>
        <end position="122"/>
    </location>
</feature>
<keyword evidence="4" id="KW-1185">Reference proteome</keyword>
<feature type="region of interest" description="Disordered" evidence="1">
    <location>
        <begin position="1"/>
        <end position="28"/>
    </location>
</feature>
<dbReference type="EMBL" id="PGGS01000014">
    <property type="protein sequence ID" value="PNH12139.1"/>
    <property type="molecule type" value="Genomic_DNA"/>
</dbReference>